<evidence type="ECO:0000256" key="2">
    <source>
        <dbReference type="SAM" id="Phobius"/>
    </source>
</evidence>
<name>A0A835CE20_9FABA</name>
<evidence type="ECO:0000259" key="3">
    <source>
        <dbReference type="Pfam" id="PF26576"/>
    </source>
</evidence>
<evidence type="ECO:0000313" key="5">
    <source>
        <dbReference type="Proteomes" id="UP000634136"/>
    </source>
</evidence>
<keyword evidence="5" id="KW-1185">Reference proteome</keyword>
<sequence length="345" mass="37742">MEVPVGAIKRRRVYCPDEGNKRAAEEATFERKYLNYIVPALMKMKQNKSSSIISSVQEGDNNHNDDNNNNKEKVVLMRYEVEMAMVVSAQGFAWTNALERKLQDGLMVVSSNSSSSKSSDESTKMELDEDEDIEEQLKRLRRLIPGGEEMSDDQHMVSELRSYIRCWIASASASQQSFLSNALTPLASKPTRTPHSLQFFISCSQSPTPRKKDNKLAKLALVAVAAGVLTLGSVDDASAAKTGGRVGGQAFRSSAPRSSPRINSNSRTNIYVNPPVAPPLVGGYGYGYGYGGWGFSPFSFFAPGPSVAIGIGGGFDTIVLFMFLGAAAAVVRRFFRSRDEDDDDY</sequence>
<feature type="compositionally biased region" description="Low complexity" evidence="1">
    <location>
        <begin position="252"/>
        <end position="267"/>
    </location>
</feature>
<accession>A0A835CE20</accession>
<comment type="caution">
    <text evidence="4">The sequence shown here is derived from an EMBL/GenBank/DDBJ whole genome shotgun (WGS) entry which is preliminary data.</text>
</comment>
<dbReference type="Proteomes" id="UP000634136">
    <property type="component" value="Unassembled WGS sequence"/>
</dbReference>
<feature type="region of interest" description="Disordered" evidence="1">
    <location>
        <begin position="110"/>
        <end position="132"/>
    </location>
</feature>
<dbReference type="OrthoDB" id="658598at2759"/>
<evidence type="ECO:0000313" key="4">
    <source>
        <dbReference type="EMBL" id="KAF7838021.1"/>
    </source>
</evidence>
<dbReference type="InterPro" id="IPR059002">
    <property type="entry name" value="IBH1_N"/>
</dbReference>
<dbReference type="PANTHER" id="PTHR37768">
    <property type="entry name" value="OS06G0694800 PROTEIN"/>
    <property type="match status" value="1"/>
</dbReference>
<gene>
    <name evidence="4" type="ORF">G2W53_006503</name>
</gene>
<dbReference type="AlphaFoldDB" id="A0A835CE20"/>
<dbReference type="Pfam" id="PF26576">
    <property type="entry name" value="IBH1_N"/>
    <property type="match status" value="1"/>
</dbReference>
<evidence type="ECO:0000256" key="1">
    <source>
        <dbReference type="SAM" id="MobiDB-lite"/>
    </source>
</evidence>
<feature type="transmembrane region" description="Helical" evidence="2">
    <location>
        <begin position="307"/>
        <end position="331"/>
    </location>
</feature>
<reference evidence="4" key="1">
    <citation type="submission" date="2020-09" db="EMBL/GenBank/DDBJ databases">
        <title>Genome-Enabled Discovery of Anthraquinone Biosynthesis in Senna tora.</title>
        <authorList>
            <person name="Kang S.-H."/>
            <person name="Pandey R.P."/>
            <person name="Lee C.-M."/>
            <person name="Sim J.-S."/>
            <person name="Jeong J.-T."/>
            <person name="Choi B.-S."/>
            <person name="Jung M."/>
            <person name="Ginzburg D."/>
            <person name="Zhao K."/>
            <person name="Won S.Y."/>
            <person name="Oh T.-J."/>
            <person name="Yu Y."/>
            <person name="Kim N.-H."/>
            <person name="Lee O.R."/>
            <person name="Lee T.-H."/>
            <person name="Bashyal P."/>
            <person name="Kim T.-S."/>
            <person name="Lee W.-H."/>
            <person name="Kawkins C."/>
            <person name="Kim C.-K."/>
            <person name="Kim J.S."/>
            <person name="Ahn B.O."/>
            <person name="Rhee S.Y."/>
            <person name="Sohng J.K."/>
        </authorList>
    </citation>
    <scope>NUCLEOTIDE SEQUENCE</scope>
    <source>
        <tissue evidence="4">Leaf</tissue>
    </source>
</reference>
<keyword evidence="2 4" id="KW-0812">Transmembrane</keyword>
<proteinExistence type="predicted"/>
<keyword evidence="2" id="KW-1133">Transmembrane helix</keyword>
<protein>
    <submittedName>
        <fullName evidence="4">Transmembrane protein</fullName>
    </submittedName>
</protein>
<feature type="domain" description="IBH1-like N-terminal" evidence="3">
    <location>
        <begin position="27"/>
        <end position="104"/>
    </location>
</feature>
<keyword evidence="2" id="KW-0472">Membrane</keyword>
<dbReference type="EMBL" id="JAAIUW010000003">
    <property type="protein sequence ID" value="KAF7838021.1"/>
    <property type="molecule type" value="Genomic_DNA"/>
</dbReference>
<organism evidence="4 5">
    <name type="scientific">Senna tora</name>
    <dbReference type="NCBI Taxonomy" id="362788"/>
    <lineage>
        <taxon>Eukaryota</taxon>
        <taxon>Viridiplantae</taxon>
        <taxon>Streptophyta</taxon>
        <taxon>Embryophyta</taxon>
        <taxon>Tracheophyta</taxon>
        <taxon>Spermatophyta</taxon>
        <taxon>Magnoliopsida</taxon>
        <taxon>eudicotyledons</taxon>
        <taxon>Gunneridae</taxon>
        <taxon>Pentapetalae</taxon>
        <taxon>rosids</taxon>
        <taxon>fabids</taxon>
        <taxon>Fabales</taxon>
        <taxon>Fabaceae</taxon>
        <taxon>Caesalpinioideae</taxon>
        <taxon>Cassia clade</taxon>
        <taxon>Senna</taxon>
    </lineage>
</organism>
<dbReference type="PANTHER" id="PTHR37768:SF2">
    <property type="entry name" value="OS06G0694800 PROTEIN"/>
    <property type="match status" value="1"/>
</dbReference>
<feature type="region of interest" description="Disordered" evidence="1">
    <location>
        <begin position="241"/>
        <end position="268"/>
    </location>
</feature>